<evidence type="ECO:0000313" key="7">
    <source>
        <dbReference type="Proteomes" id="UP000295701"/>
    </source>
</evidence>
<sequence>MDREAPEIMQKNAGPTGWEHDRPTTKDIARAAGVSRATVDRVLNGRDGVRQKTVDKVNAAIDHLGFVRNISAANLAKQRTYRFQFVLPRSGDAFLEQILHHVDEAGRAFATDMVRIDAHRLDENDPHRIAAHLSGLSPDAVDGIAIMAPQTPQVRDAILRLEERGIRALPFVSNQAIPDADWVGIDDRAAGRTAATLIGRFNDAERGRVLVVSESMQSRDSLERRHGFDEVLARDFPHLVALPSLETYGSEARASAIIPRAVACNPDIVAIYILSSEARVPLSIAKRMNLSGSPVTIAHERTPITEAALADGTLSAVIAQDPGHLVRSAIRKLRAMADRVHTVQSQERIRIEILLATNL</sequence>
<name>A0A4R6A288_9RHOB</name>
<dbReference type="PROSITE" id="PS50932">
    <property type="entry name" value="HTH_LACI_2"/>
    <property type="match status" value="1"/>
</dbReference>
<protein>
    <submittedName>
        <fullName evidence="6">LacI family DNA-binding transcriptional regulator</fullName>
    </submittedName>
</protein>
<accession>A0A4R6A288</accession>
<dbReference type="InterPro" id="IPR000843">
    <property type="entry name" value="HTH_LacI"/>
</dbReference>
<dbReference type="PANTHER" id="PTHR30146">
    <property type="entry name" value="LACI-RELATED TRANSCRIPTIONAL REPRESSOR"/>
    <property type="match status" value="1"/>
</dbReference>
<dbReference type="OrthoDB" id="9805774at2"/>
<keyword evidence="2 6" id="KW-0238">DNA-binding</keyword>
<evidence type="ECO:0000256" key="1">
    <source>
        <dbReference type="ARBA" id="ARBA00023015"/>
    </source>
</evidence>
<dbReference type="PRINTS" id="PR00036">
    <property type="entry name" value="HTHLACI"/>
</dbReference>
<dbReference type="SUPFAM" id="SSF47413">
    <property type="entry name" value="lambda repressor-like DNA-binding domains"/>
    <property type="match status" value="1"/>
</dbReference>
<gene>
    <name evidence="6" type="ORF">E2L08_15415</name>
</gene>
<dbReference type="EMBL" id="SNAA01000022">
    <property type="protein sequence ID" value="TDL75126.1"/>
    <property type="molecule type" value="Genomic_DNA"/>
</dbReference>
<proteinExistence type="predicted"/>
<dbReference type="Gene3D" id="3.40.50.2300">
    <property type="match status" value="2"/>
</dbReference>
<dbReference type="PANTHER" id="PTHR30146:SF152">
    <property type="entry name" value="TRANSCRIPTIONAL REGULATORY PROTEIN"/>
    <property type="match status" value="1"/>
</dbReference>
<keyword evidence="7" id="KW-1185">Reference proteome</keyword>
<dbReference type="InterPro" id="IPR025997">
    <property type="entry name" value="SBP_2_dom"/>
</dbReference>
<dbReference type="Pfam" id="PF00356">
    <property type="entry name" value="LacI"/>
    <property type="match status" value="1"/>
</dbReference>
<keyword evidence="3" id="KW-0804">Transcription</keyword>
<evidence type="ECO:0000313" key="6">
    <source>
        <dbReference type="EMBL" id="TDL75126.1"/>
    </source>
</evidence>
<dbReference type="Pfam" id="PF13407">
    <property type="entry name" value="Peripla_BP_4"/>
    <property type="match status" value="1"/>
</dbReference>
<dbReference type="AlphaFoldDB" id="A0A4R6A288"/>
<keyword evidence="1" id="KW-0805">Transcription regulation</keyword>
<organism evidence="6 7">
    <name type="scientific">Palleronia sediminis</name>
    <dbReference type="NCBI Taxonomy" id="2547833"/>
    <lineage>
        <taxon>Bacteria</taxon>
        <taxon>Pseudomonadati</taxon>
        <taxon>Pseudomonadota</taxon>
        <taxon>Alphaproteobacteria</taxon>
        <taxon>Rhodobacterales</taxon>
        <taxon>Roseobacteraceae</taxon>
        <taxon>Palleronia</taxon>
    </lineage>
</organism>
<evidence type="ECO:0000256" key="3">
    <source>
        <dbReference type="ARBA" id="ARBA00023163"/>
    </source>
</evidence>
<dbReference type="SUPFAM" id="SSF53822">
    <property type="entry name" value="Periplasmic binding protein-like I"/>
    <property type="match status" value="1"/>
</dbReference>
<feature type="region of interest" description="Disordered" evidence="4">
    <location>
        <begin position="1"/>
        <end position="23"/>
    </location>
</feature>
<dbReference type="InterPro" id="IPR028082">
    <property type="entry name" value="Peripla_BP_I"/>
</dbReference>
<evidence type="ECO:0000256" key="2">
    <source>
        <dbReference type="ARBA" id="ARBA00023125"/>
    </source>
</evidence>
<dbReference type="CDD" id="cd06307">
    <property type="entry name" value="PBP1_sugar_binding"/>
    <property type="match status" value="1"/>
</dbReference>
<dbReference type="Proteomes" id="UP000295701">
    <property type="component" value="Unassembled WGS sequence"/>
</dbReference>
<evidence type="ECO:0000256" key="4">
    <source>
        <dbReference type="SAM" id="MobiDB-lite"/>
    </source>
</evidence>
<dbReference type="GO" id="GO:0003700">
    <property type="term" value="F:DNA-binding transcription factor activity"/>
    <property type="evidence" value="ECO:0007669"/>
    <property type="project" value="TreeGrafter"/>
</dbReference>
<comment type="caution">
    <text evidence="6">The sequence shown here is derived from an EMBL/GenBank/DDBJ whole genome shotgun (WGS) entry which is preliminary data.</text>
</comment>
<dbReference type="GO" id="GO:0000976">
    <property type="term" value="F:transcription cis-regulatory region binding"/>
    <property type="evidence" value="ECO:0007669"/>
    <property type="project" value="TreeGrafter"/>
</dbReference>
<reference evidence="6 7" key="1">
    <citation type="submission" date="2019-03" db="EMBL/GenBank/DDBJ databases">
        <title>Primorskyibacter sp. SS33 isolated from sediments.</title>
        <authorList>
            <person name="Xunke S."/>
        </authorList>
    </citation>
    <scope>NUCLEOTIDE SEQUENCE [LARGE SCALE GENOMIC DNA]</scope>
    <source>
        <strain evidence="6 7">SS33</strain>
    </source>
</reference>
<dbReference type="SMART" id="SM00354">
    <property type="entry name" value="HTH_LACI"/>
    <property type="match status" value="1"/>
</dbReference>
<dbReference type="CDD" id="cd01392">
    <property type="entry name" value="HTH_LacI"/>
    <property type="match status" value="1"/>
</dbReference>
<feature type="domain" description="HTH lacI-type" evidence="5">
    <location>
        <begin position="23"/>
        <end position="77"/>
    </location>
</feature>
<dbReference type="Gene3D" id="1.10.260.40">
    <property type="entry name" value="lambda repressor-like DNA-binding domains"/>
    <property type="match status" value="1"/>
</dbReference>
<evidence type="ECO:0000259" key="5">
    <source>
        <dbReference type="PROSITE" id="PS50932"/>
    </source>
</evidence>
<dbReference type="InterPro" id="IPR010982">
    <property type="entry name" value="Lambda_DNA-bd_dom_sf"/>
</dbReference>